<dbReference type="Proteomes" id="UP000439522">
    <property type="component" value="Unassembled WGS sequence"/>
</dbReference>
<accession>A0A6I4TEG0</accession>
<comment type="caution">
    <text evidence="2">The sequence shown here is derived from an EMBL/GenBank/DDBJ whole genome shotgun (WGS) entry which is preliminary data.</text>
</comment>
<name>A0A6I4TEG0_9SPHN</name>
<dbReference type="AlphaFoldDB" id="A0A6I4TEG0"/>
<gene>
    <name evidence="2" type="ORF">GRI40_12155</name>
</gene>
<evidence type="ECO:0000313" key="3">
    <source>
        <dbReference type="Proteomes" id="UP000439522"/>
    </source>
</evidence>
<protein>
    <submittedName>
        <fullName evidence="2">Uncharacterized protein</fullName>
    </submittedName>
</protein>
<dbReference type="RefSeq" id="WP_160611810.1">
    <property type="nucleotide sequence ID" value="NZ_WTZA01000002.1"/>
</dbReference>
<sequence>MSSEHQQAGASYAGPSHRSGAPGDRQPDFAVAAGDGAAMMFALNGFACLHRAGSEKIVK</sequence>
<organism evidence="2 3">
    <name type="scientific">Tsuneonella aeria</name>
    <dbReference type="NCBI Taxonomy" id="1837929"/>
    <lineage>
        <taxon>Bacteria</taxon>
        <taxon>Pseudomonadati</taxon>
        <taxon>Pseudomonadota</taxon>
        <taxon>Alphaproteobacteria</taxon>
        <taxon>Sphingomonadales</taxon>
        <taxon>Erythrobacteraceae</taxon>
        <taxon>Tsuneonella</taxon>
    </lineage>
</organism>
<reference evidence="2 3" key="1">
    <citation type="submission" date="2019-12" db="EMBL/GenBank/DDBJ databases">
        <title>Genomic-based taxomic classification of the family Erythrobacteraceae.</title>
        <authorList>
            <person name="Xu L."/>
        </authorList>
    </citation>
    <scope>NUCLEOTIDE SEQUENCE [LARGE SCALE GENOMIC DNA]</scope>
    <source>
        <strain evidence="2 3">100921-2</strain>
    </source>
</reference>
<proteinExistence type="predicted"/>
<dbReference type="EMBL" id="WTZA01000002">
    <property type="protein sequence ID" value="MXO75969.1"/>
    <property type="molecule type" value="Genomic_DNA"/>
</dbReference>
<keyword evidence="3" id="KW-1185">Reference proteome</keyword>
<feature type="region of interest" description="Disordered" evidence="1">
    <location>
        <begin position="1"/>
        <end position="29"/>
    </location>
</feature>
<evidence type="ECO:0000313" key="2">
    <source>
        <dbReference type="EMBL" id="MXO75969.1"/>
    </source>
</evidence>
<evidence type="ECO:0000256" key="1">
    <source>
        <dbReference type="SAM" id="MobiDB-lite"/>
    </source>
</evidence>